<accession>A0A9N9BGE1</accession>
<evidence type="ECO:0000256" key="1">
    <source>
        <dbReference type="SAM" id="Coils"/>
    </source>
</evidence>
<evidence type="ECO:0000256" key="2">
    <source>
        <dbReference type="SAM" id="MobiDB-lite"/>
    </source>
</evidence>
<organism evidence="3 4">
    <name type="scientific">Ambispora leptoticha</name>
    <dbReference type="NCBI Taxonomy" id="144679"/>
    <lineage>
        <taxon>Eukaryota</taxon>
        <taxon>Fungi</taxon>
        <taxon>Fungi incertae sedis</taxon>
        <taxon>Mucoromycota</taxon>
        <taxon>Glomeromycotina</taxon>
        <taxon>Glomeromycetes</taxon>
        <taxon>Archaeosporales</taxon>
        <taxon>Ambisporaceae</taxon>
        <taxon>Ambispora</taxon>
    </lineage>
</organism>
<keyword evidence="1" id="KW-0175">Coiled coil</keyword>
<dbReference type="Gene3D" id="1.20.5.1700">
    <property type="match status" value="1"/>
</dbReference>
<dbReference type="EMBL" id="CAJVPS010002253">
    <property type="protein sequence ID" value="CAG8563750.1"/>
    <property type="molecule type" value="Genomic_DNA"/>
</dbReference>
<comment type="caution">
    <text evidence="3">The sequence shown here is derived from an EMBL/GenBank/DDBJ whole genome shotgun (WGS) entry which is preliminary data.</text>
</comment>
<gene>
    <name evidence="3" type="ORF">ALEPTO_LOCUS6476</name>
</gene>
<feature type="compositionally biased region" description="Polar residues" evidence="2">
    <location>
        <begin position="962"/>
        <end position="977"/>
    </location>
</feature>
<feature type="compositionally biased region" description="Polar residues" evidence="2">
    <location>
        <begin position="881"/>
        <end position="897"/>
    </location>
</feature>
<evidence type="ECO:0000313" key="3">
    <source>
        <dbReference type="EMBL" id="CAG8563750.1"/>
    </source>
</evidence>
<dbReference type="Proteomes" id="UP000789508">
    <property type="component" value="Unassembled WGS sequence"/>
</dbReference>
<reference evidence="3" key="1">
    <citation type="submission" date="2021-06" db="EMBL/GenBank/DDBJ databases">
        <authorList>
            <person name="Kallberg Y."/>
            <person name="Tangrot J."/>
            <person name="Rosling A."/>
        </authorList>
    </citation>
    <scope>NUCLEOTIDE SEQUENCE</scope>
    <source>
        <strain evidence="3">FL130A</strain>
    </source>
</reference>
<dbReference type="PANTHER" id="PTHR23159:SF31">
    <property type="entry name" value="CENTROSOME-ASSOCIATED PROTEIN CEP250 ISOFORM X1"/>
    <property type="match status" value="1"/>
</dbReference>
<feature type="region of interest" description="Disordered" evidence="2">
    <location>
        <begin position="858"/>
        <end position="977"/>
    </location>
</feature>
<feature type="compositionally biased region" description="Basic and acidic residues" evidence="2">
    <location>
        <begin position="860"/>
        <end position="870"/>
    </location>
</feature>
<proteinExistence type="predicted"/>
<feature type="region of interest" description="Disordered" evidence="2">
    <location>
        <begin position="211"/>
        <end position="232"/>
    </location>
</feature>
<feature type="compositionally biased region" description="Basic and acidic residues" evidence="2">
    <location>
        <begin position="211"/>
        <end position="221"/>
    </location>
</feature>
<dbReference type="PANTHER" id="PTHR23159">
    <property type="entry name" value="CENTROSOMAL PROTEIN 2"/>
    <property type="match status" value="1"/>
</dbReference>
<keyword evidence="4" id="KW-1185">Reference proteome</keyword>
<sequence length="977" mass="112576">MYANLRRKSMKTSKNQQVVKLPNAGLIAVEKLLNDEEKVEIEARAERQIEQEKQLRELTTKPDVYQVLPYTDENKCIVKYPTKNNNEQHIANTLDTDTMIGKKPTVTPEFNRNYQFQFPPQDNNDLSSRSINEFSPRNNNELSVSSSLFASNSSSSRNENEFTALSLSSFTSNSSFPNISNLISSTRKNNMITSSPIDAATNIDNKIDDNTLQRDDPEGMKKPVNSNNFKGKDKRFQETKGKMPMDQSIFNSSNKNTAQYSFISNNFEAASTNSDAFLEKFSREVAARVEHDMELRLSNFFSDVKGSLLHEISNKLQKVLPSSYDEKKKEEKRRDYEWINVEEAKLEKLRDELIHEIKTGQRDIASLFTNHLKNQHTVENVELMSENAKWPERNRTELHQSHFSLDLQRKDSSSYSSLENDLMQAREEVYNLNRESENKIRALENQIKTYEHELTTLRLENQSKERDLYDRNKKLEEEIMSKEDSYLTKCHEYEQQLSEQSSLIEKNEQRIDALLQENTKLRDKNKEIEKNRAELTSLRVRESGSSQTEITRLQDQKSALEAKVGQLTSRNQELQNEIRGLGHHIKRMEEQTTQLESMCLHVNQLEQNSNEFERLKKFSSDQQRELDQARTLIQRLENESKENVNRIKDLERMYNQSRSDVDLHKSELELVRKHNRELAEDLSAEQNKKINDALHIKQESEKNRQQLANKAEELNKVRSELNEVYAKLKDVEAQKTRLQRENNKIANLEKERTKLLENIKNIELEKNHLQIEMQRVVTEKMQLETEISRLTSAPAPTPFASTQPVNYNYLSNNNVQTEAMAIPTINSQSPFVSNFLPTTQGDTSGDVLSSANTVNASPFVDERPVSRDELSSETNHAVIVNPQTSASGRKNKFGSQNHSRKNSRQTKTNNDNQKPKSRKNLNYRNGSSSSTTATRSTNNIAANEPSNTAAPVKNSWVDGGSIVNNAWPKTTNSYRSQ</sequence>
<feature type="region of interest" description="Disordered" evidence="2">
    <location>
        <begin position="113"/>
        <end position="141"/>
    </location>
</feature>
<feature type="coiled-coil region" evidence="1">
    <location>
        <begin position="415"/>
        <end position="793"/>
    </location>
</feature>
<dbReference type="AlphaFoldDB" id="A0A9N9BGE1"/>
<protein>
    <submittedName>
        <fullName evidence="3">9570_t:CDS:1</fullName>
    </submittedName>
</protein>
<dbReference type="OrthoDB" id="10582049at2759"/>
<feature type="compositionally biased region" description="Low complexity" evidence="2">
    <location>
        <begin position="925"/>
        <end position="943"/>
    </location>
</feature>
<evidence type="ECO:0000313" key="4">
    <source>
        <dbReference type="Proteomes" id="UP000789508"/>
    </source>
</evidence>
<name>A0A9N9BGE1_9GLOM</name>